<name>A0A1Y1YZK9_9FUNG</name>
<evidence type="ECO:0000313" key="2">
    <source>
        <dbReference type="EMBL" id="ORY03461.1"/>
    </source>
</evidence>
<dbReference type="AlphaFoldDB" id="A0A1Y1YZK9"/>
<feature type="chain" id="PRO_5012711356" description="SET domain-containing protein" evidence="1">
    <location>
        <begin position="21"/>
        <end position="227"/>
    </location>
</feature>
<protein>
    <recommendedName>
        <fullName evidence="4">SET domain-containing protein</fullName>
    </recommendedName>
</protein>
<sequence length="227" mass="25886">MRKLFYISILIILYLFVIKAENENKFSRPLNITKTTLATAKEVNKDDILSVNINFDINADIVELVKFTVDLGVETIKNIINVINDTLNNTLGSRKRKIKDSRPTEYSRFISIMTGDELIAFHFHENKRHIVFAEGALSNHSCGKAGEWTHIKVTRETGKVMCSLYRVKNLIKHGEAVCNISYFSNDPNVFKCTCKERTIRGLNTVDNDTKSCILDIDLDNDAFAFMI</sequence>
<reference evidence="2 3" key="1">
    <citation type="submission" date="2016-08" db="EMBL/GenBank/DDBJ databases">
        <title>A Parts List for Fungal Cellulosomes Revealed by Comparative Genomics.</title>
        <authorList>
            <consortium name="DOE Joint Genome Institute"/>
            <person name="Haitjema C.H."/>
            <person name="Gilmore S.P."/>
            <person name="Henske J.K."/>
            <person name="Solomon K.V."/>
            <person name="De Groot R."/>
            <person name="Kuo A."/>
            <person name="Mondo S.J."/>
            <person name="Salamov A.A."/>
            <person name="Labutti K."/>
            <person name="Zhao Z."/>
            <person name="Chiniquy J."/>
            <person name="Barry K."/>
            <person name="Brewer H.M."/>
            <person name="Purvine S.O."/>
            <person name="Wright A.T."/>
            <person name="Boxma B."/>
            <person name="Van Alen T."/>
            <person name="Hackstein J.H."/>
            <person name="Baker S.E."/>
            <person name="Grigoriev I.V."/>
            <person name="O'Malley M.A."/>
        </authorList>
    </citation>
    <scope>NUCLEOTIDE SEQUENCE [LARGE SCALE GENOMIC DNA]</scope>
    <source>
        <strain evidence="2 3">G1</strain>
    </source>
</reference>
<keyword evidence="1" id="KW-0732">Signal</keyword>
<dbReference type="Proteomes" id="UP000193920">
    <property type="component" value="Unassembled WGS sequence"/>
</dbReference>
<feature type="signal peptide" evidence="1">
    <location>
        <begin position="1"/>
        <end position="20"/>
    </location>
</feature>
<keyword evidence="3" id="KW-1185">Reference proteome</keyword>
<dbReference type="EMBL" id="MCOG01000477">
    <property type="protein sequence ID" value="ORY03461.1"/>
    <property type="molecule type" value="Genomic_DNA"/>
</dbReference>
<gene>
    <name evidence="2" type="ORF">LY90DRAFT_519548</name>
</gene>
<evidence type="ECO:0008006" key="4">
    <source>
        <dbReference type="Google" id="ProtNLM"/>
    </source>
</evidence>
<evidence type="ECO:0000256" key="1">
    <source>
        <dbReference type="SAM" id="SignalP"/>
    </source>
</evidence>
<proteinExistence type="predicted"/>
<evidence type="ECO:0000313" key="3">
    <source>
        <dbReference type="Proteomes" id="UP000193920"/>
    </source>
</evidence>
<comment type="caution">
    <text evidence="2">The sequence shown here is derived from an EMBL/GenBank/DDBJ whole genome shotgun (WGS) entry which is preliminary data.</text>
</comment>
<accession>A0A1Y1YZK9</accession>
<organism evidence="2 3">
    <name type="scientific">Neocallimastix californiae</name>
    <dbReference type="NCBI Taxonomy" id="1754190"/>
    <lineage>
        <taxon>Eukaryota</taxon>
        <taxon>Fungi</taxon>
        <taxon>Fungi incertae sedis</taxon>
        <taxon>Chytridiomycota</taxon>
        <taxon>Chytridiomycota incertae sedis</taxon>
        <taxon>Neocallimastigomycetes</taxon>
        <taxon>Neocallimastigales</taxon>
        <taxon>Neocallimastigaceae</taxon>
        <taxon>Neocallimastix</taxon>
    </lineage>
</organism>